<organism evidence="1 2">
    <name type="scientific">Gigaspora margarita</name>
    <dbReference type="NCBI Taxonomy" id="4874"/>
    <lineage>
        <taxon>Eukaryota</taxon>
        <taxon>Fungi</taxon>
        <taxon>Fungi incertae sedis</taxon>
        <taxon>Mucoromycota</taxon>
        <taxon>Glomeromycotina</taxon>
        <taxon>Glomeromycetes</taxon>
        <taxon>Diversisporales</taxon>
        <taxon>Gigasporaceae</taxon>
        <taxon>Gigaspora</taxon>
    </lineage>
</organism>
<evidence type="ECO:0000313" key="2">
    <source>
        <dbReference type="Proteomes" id="UP000789901"/>
    </source>
</evidence>
<gene>
    <name evidence="1" type="ORF">GMARGA_LOCUS31247</name>
</gene>
<dbReference type="Proteomes" id="UP000789901">
    <property type="component" value="Unassembled WGS sequence"/>
</dbReference>
<sequence>MTNTTQTNQLSSEIASSQQVTWQDIETALVNVIKAGIYYRYPKDSKFIEEYKGYTIELRNAKDKEEHIKRIAYMIFPDEEAYNKRMGRYYFWYKNKPRILKAVETLYGLYHNLMKENILTEDKIEEE</sequence>
<dbReference type="EMBL" id="CAJVQB010046154">
    <property type="protein sequence ID" value="CAG8832835.1"/>
    <property type="molecule type" value="Genomic_DNA"/>
</dbReference>
<feature type="non-terminal residue" evidence="1">
    <location>
        <position position="127"/>
    </location>
</feature>
<proteinExistence type="predicted"/>
<reference evidence="1 2" key="1">
    <citation type="submission" date="2021-06" db="EMBL/GenBank/DDBJ databases">
        <authorList>
            <person name="Kallberg Y."/>
            <person name="Tangrot J."/>
            <person name="Rosling A."/>
        </authorList>
    </citation>
    <scope>NUCLEOTIDE SEQUENCE [LARGE SCALE GENOMIC DNA]</scope>
    <source>
        <strain evidence="1 2">120-4 pot B 10/14</strain>
    </source>
</reference>
<comment type="caution">
    <text evidence="1">The sequence shown here is derived from an EMBL/GenBank/DDBJ whole genome shotgun (WGS) entry which is preliminary data.</text>
</comment>
<accession>A0ABN7WJ40</accession>
<keyword evidence="2" id="KW-1185">Reference proteome</keyword>
<protein>
    <submittedName>
        <fullName evidence="1">36586_t:CDS:1</fullName>
    </submittedName>
</protein>
<evidence type="ECO:0000313" key="1">
    <source>
        <dbReference type="EMBL" id="CAG8832835.1"/>
    </source>
</evidence>
<name>A0ABN7WJ40_GIGMA</name>